<dbReference type="STRING" id="142842.SAMN02745118_00462"/>
<dbReference type="InterPro" id="IPR043129">
    <property type="entry name" value="ATPase_NBD"/>
</dbReference>
<dbReference type="CDD" id="cd24032">
    <property type="entry name" value="ASKHA_NBD_TsaB"/>
    <property type="match status" value="1"/>
</dbReference>
<dbReference type="GO" id="GO:0002949">
    <property type="term" value="P:tRNA threonylcarbamoyladenosine modification"/>
    <property type="evidence" value="ECO:0007669"/>
    <property type="project" value="InterPro"/>
</dbReference>
<gene>
    <name evidence="2" type="ORF">SAMN02745118_00462</name>
</gene>
<evidence type="ECO:0000259" key="1">
    <source>
        <dbReference type="Pfam" id="PF00814"/>
    </source>
</evidence>
<proteinExistence type="predicted"/>
<evidence type="ECO:0000313" key="3">
    <source>
        <dbReference type="Proteomes" id="UP000190625"/>
    </source>
</evidence>
<dbReference type="EMBL" id="FUWM01000004">
    <property type="protein sequence ID" value="SJZ34348.1"/>
    <property type="molecule type" value="Genomic_DNA"/>
</dbReference>
<evidence type="ECO:0000313" key="2">
    <source>
        <dbReference type="EMBL" id="SJZ34348.1"/>
    </source>
</evidence>
<accession>A0A1T4JW19</accession>
<dbReference type="PANTHER" id="PTHR11735">
    <property type="entry name" value="TRNA N6-ADENOSINE THREONYLCARBAMOYLTRANSFERASE"/>
    <property type="match status" value="1"/>
</dbReference>
<dbReference type="Proteomes" id="UP000190625">
    <property type="component" value="Unassembled WGS sequence"/>
</dbReference>
<dbReference type="Gene3D" id="3.30.420.40">
    <property type="match status" value="2"/>
</dbReference>
<keyword evidence="3" id="KW-1185">Reference proteome</keyword>
<dbReference type="SUPFAM" id="SSF53067">
    <property type="entry name" value="Actin-like ATPase domain"/>
    <property type="match status" value="2"/>
</dbReference>
<dbReference type="GO" id="GO:0005829">
    <property type="term" value="C:cytosol"/>
    <property type="evidence" value="ECO:0007669"/>
    <property type="project" value="TreeGrafter"/>
</dbReference>
<protein>
    <submittedName>
        <fullName evidence="2">tRNA threonylcarbamoyladenosine biosynthesis protein TsaB</fullName>
    </submittedName>
</protein>
<name>A0A1T4JW19_9FIRM</name>
<dbReference type="NCBIfam" id="TIGR03725">
    <property type="entry name" value="T6A_YeaZ"/>
    <property type="match status" value="1"/>
</dbReference>
<dbReference type="Pfam" id="PF00814">
    <property type="entry name" value="TsaD"/>
    <property type="match status" value="1"/>
</dbReference>
<reference evidence="3" key="1">
    <citation type="submission" date="2017-02" db="EMBL/GenBank/DDBJ databases">
        <authorList>
            <person name="Varghese N."/>
            <person name="Submissions S."/>
        </authorList>
    </citation>
    <scope>NUCLEOTIDE SEQUENCE [LARGE SCALE GENOMIC DNA]</scope>
    <source>
        <strain evidence="3">ATCC BAA-73</strain>
    </source>
</reference>
<dbReference type="InterPro" id="IPR000905">
    <property type="entry name" value="Gcp-like_dom"/>
</dbReference>
<dbReference type="PANTHER" id="PTHR11735:SF11">
    <property type="entry name" value="TRNA THREONYLCARBAMOYLADENOSINE BIOSYNTHESIS PROTEIN TSAB"/>
    <property type="match status" value="1"/>
</dbReference>
<dbReference type="OrthoDB" id="9784166at2"/>
<dbReference type="AlphaFoldDB" id="A0A1T4JW19"/>
<organism evidence="2 3">
    <name type="scientific">Selenihalanaerobacter shriftii</name>
    <dbReference type="NCBI Taxonomy" id="142842"/>
    <lineage>
        <taxon>Bacteria</taxon>
        <taxon>Bacillati</taxon>
        <taxon>Bacillota</taxon>
        <taxon>Clostridia</taxon>
        <taxon>Halanaerobiales</taxon>
        <taxon>Halobacteroidaceae</taxon>
        <taxon>Selenihalanaerobacter</taxon>
    </lineage>
</organism>
<dbReference type="InterPro" id="IPR022496">
    <property type="entry name" value="T6A_TsaB"/>
</dbReference>
<sequence length="239" mass="26378">MLILALDSSTSVGAISIHNDEGLVAEYNLNLAKTHSQRLMPQIISLMDDVGVTVDDLDGIVVGIGPGSFTGIRIGLATAKSLAQSLEIPIISLSTLDILANELVYIDEYICPIIDARRNRVYTALYHEVDKLGLKKKASKDQMLEVKELAKIILQELSNKVIFIGPATKVYQETIEEILGEQAIFIPNHYDLPRGAVLGRIGSLKLKAGSQHELMDISPNYLKRAQAEIDWERKVKKES</sequence>
<feature type="domain" description="Gcp-like" evidence="1">
    <location>
        <begin position="32"/>
        <end position="231"/>
    </location>
</feature>
<dbReference type="RefSeq" id="WP_078808985.1">
    <property type="nucleotide sequence ID" value="NZ_FUWM01000004.1"/>
</dbReference>